<evidence type="ECO:0000313" key="2">
    <source>
        <dbReference type="EMBL" id="KAK3941804.1"/>
    </source>
</evidence>
<gene>
    <name evidence="2" type="ORF">QBC46DRAFT_457973</name>
</gene>
<dbReference type="EMBL" id="MU853779">
    <property type="protein sequence ID" value="KAK3941804.1"/>
    <property type="molecule type" value="Genomic_DNA"/>
</dbReference>
<dbReference type="AlphaFoldDB" id="A0AAN6NB49"/>
<organism evidence="2 3">
    <name type="scientific">Diplogelasinospora grovesii</name>
    <dbReference type="NCBI Taxonomy" id="303347"/>
    <lineage>
        <taxon>Eukaryota</taxon>
        <taxon>Fungi</taxon>
        <taxon>Dikarya</taxon>
        <taxon>Ascomycota</taxon>
        <taxon>Pezizomycotina</taxon>
        <taxon>Sordariomycetes</taxon>
        <taxon>Sordariomycetidae</taxon>
        <taxon>Sordariales</taxon>
        <taxon>Diplogelasinosporaceae</taxon>
        <taxon>Diplogelasinospora</taxon>
    </lineage>
</organism>
<keyword evidence="3" id="KW-1185">Reference proteome</keyword>
<accession>A0AAN6NB49</accession>
<name>A0AAN6NB49_9PEZI</name>
<dbReference type="InterPro" id="IPR002575">
    <property type="entry name" value="Aminoglycoside_PTrfase"/>
</dbReference>
<feature type="domain" description="Aminoglycoside phosphotransferase" evidence="1">
    <location>
        <begin position="158"/>
        <end position="225"/>
    </location>
</feature>
<proteinExistence type="predicted"/>
<comment type="caution">
    <text evidence="2">The sequence shown here is derived from an EMBL/GenBank/DDBJ whole genome shotgun (WGS) entry which is preliminary data.</text>
</comment>
<sequence length="319" mass="35926">MTSVARNYSLEQEIATFFSQTTTTREECDARAKQLVGGEPEAAPMQGVCSYTVYAGPGQETSCSFASSHLSSTSRSSLLQVKCMLGDRPDGTDGKEPVLIYVMDRVKGISFVEFILAREIPMKDPEWQPWRKNLIGDKPEIVGHAYRNSLQQKYEGDLRRLLTALPERFHSTIQETLDALPDILRLPMALVHKDLGMCNIMVDLETCYLVGVVDWAEAEIAPFGTNFHSLHQIVGHLHFKSGWDDLFWDTLQMETGYQITDETVQTIKAARVLGCFQSHGFTPRLANMPPPEPIKDDEKGRYQMLYLDGMLLNPATKFI</sequence>
<dbReference type="SUPFAM" id="SSF56112">
    <property type="entry name" value="Protein kinase-like (PK-like)"/>
    <property type="match status" value="1"/>
</dbReference>
<evidence type="ECO:0000259" key="1">
    <source>
        <dbReference type="Pfam" id="PF01636"/>
    </source>
</evidence>
<dbReference type="InterPro" id="IPR011009">
    <property type="entry name" value="Kinase-like_dom_sf"/>
</dbReference>
<evidence type="ECO:0000313" key="3">
    <source>
        <dbReference type="Proteomes" id="UP001303473"/>
    </source>
</evidence>
<dbReference type="Gene3D" id="3.90.1200.10">
    <property type="match status" value="1"/>
</dbReference>
<reference evidence="3" key="1">
    <citation type="journal article" date="2023" name="Mol. Phylogenet. Evol.">
        <title>Genome-scale phylogeny and comparative genomics of the fungal order Sordariales.</title>
        <authorList>
            <person name="Hensen N."/>
            <person name="Bonometti L."/>
            <person name="Westerberg I."/>
            <person name="Brannstrom I.O."/>
            <person name="Guillou S."/>
            <person name="Cros-Aarteil S."/>
            <person name="Calhoun S."/>
            <person name="Haridas S."/>
            <person name="Kuo A."/>
            <person name="Mondo S."/>
            <person name="Pangilinan J."/>
            <person name="Riley R."/>
            <person name="LaButti K."/>
            <person name="Andreopoulos B."/>
            <person name="Lipzen A."/>
            <person name="Chen C."/>
            <person name="Yan M."/>
            <person name="Daum C."/>
            <person name="Ng V."/>
            <person name="Clum A."/>
            <person name="Steindorff A."/>
            <person name="Ohm R.A."/>
            <person name="Martin F."/>
            <person name="Silar P."/>
            <person name="Natvig D.O."/>
            <person name="Lalanne C."/>
            <person name="Gautier V."/>
            <person name="Ament-Velasquez S.L."/>
            <person name="Kruys A."/>
            <person name="Hutchinson M.I."/>
            <person name="Powell A.J."/>
            <person name="Barry K."/>
            <person name="Miller A.N."/>
            <person name="Grigoriev I.V."/>
            <person name="Debuchy R."/>
            <person name="Gladieux P."/>
            <person name="Hiltunen Thoren M."/>
            <person name="Johannesson H."/>
        </authorList>
    </citation>
    <scope>NUCLEOTIDE SEQUENCE [LARGE SCALE GENOMIC DNA]</scope>
    <source>
        <strain evidence="3">CBS 340.73</strain>
    </source>
</reference>
<dbReference type="Pfam" id="PF01636">
    <property type="entry name" value="APH"/>
    <property type="match status" value="1"/>
</dbReference>
<protein>
    <recommendedName>
        <fullName evidence="1">Aminoglycoside phosphotransferase domain-containing protein</fullName>
    </recommendedName>
</protein>
<dbReference type="Proteomes" id="UP001303473">
    <property type="component" value="Unassembled WGS sequence"/>
</dbReference>